<reference evidence="1" key="1">
    <citation type="submission" date="2018-05" db="EMBL/GenBank/DDBJ databases">
        <authorList>
            <person name="Lanie J.A."/>
            <person name="Ng W.-L."/>
            <person name="Kazmierczak K.M."/>
            <person name="Andrzejewski T.M."/>
            <person name="Davidsen T.M."/>
            <person name="Wayne K.J."/>
            <person name="Tettelin H."/>
            <person name="Glass J.I."/>
            <person name="Rusch D."/>
            <person name="Podicherti R."/>
            <person name="Tsui H.-C.T."/>
            <person name="Winkler M.E."/>
        </authorList>
    </citation>
    <scope>NUCLEOTIDE SEQUENCE</scope>
</reference>
<gene>
    <name evidence="1" type="ORF">METZ01_LOCUS327331</name>
</gene>
<organism evidence="1">
    <name type="scientific">marine metagenome</name>
    <dbReference type="NCBI Taxonomy" id="408172"/>
    <lineage>
        <taxon>unclassified sequences</taxon>
        <taxon>metagenomes</taxon>
        <taxon>ecological metagenomes</taxon>
    </lineage>
</organism>
<evidence type="ECO:0000313" key="1">
    <source>
        <dbReference type="EMBL" id="SVC74477.1"/>
    </source>
</evidence>
<feature type="non-terminal residue" evidence="1">
    <location>
        <position position="1"/>
    </location>
</feature>
<name>A0A382PNR7_9ZZZZ</name>
<dbReference type="EMBL" id="UINC01108406">
    <property type="protein sequence ID" value="SVC74477.1"/>
    <property type="molecule type" value="Genomic_DNA"/>
</dbReference>
<feature type="non-terminal residue" evidence="1">
    <location>
        <position position="341"/>
    </location>
</feature>
<sequence>DDPVRSPVAMFKKAQAIDPYVLMTLKSMDELDFTLTKAAGGPEEHVLTERHFEDRRQRAIEKKGDTKQHYLLEHDKLNWDGPPRPAGRTEKTELMVGLTTDENRQPEWAGNATSTVFSHLPTAEATGLRFFIQAHFEVPVDRERVNHDSDWNNWIMDHVPEQLARLADAVLEGPDPMTGARSFLKVLPLAGELVAPIYTRIADSLGKVMRNRDLIPCTDGKLHKPATALIADEKLCAVFEGTSIDGSLMDGISQTFAFVDPSLDERCMDVCRSLGCKPFGGIDLVKLLERAVKATPDKAPLFLTEPNAARFDRLAHCLLETLKKNDKVLKRLRPLAIVPDG</sequence>
<dbReference type="PANTHER" id="PTHR32387:SF3">
    <property type="entry name" value="ATP_DNA BINDING PROTEIN"/>
    <property type="match status" value="1"/>
</dbReference>
<protein>
    <submittedName>
        <fullName evidence="1">Uncharacterized protein</fullName>
    </submittedName>
</protein>
<proteinExistence type="predicted"/>
<dbReference type="PANTHER" id="PTHR32387">
    <property type="entry name" value="WU:FJ29H11"/>
    <property type="match status" value="1"/>
</dbReference>
<dbReference type="AlphaFoldDB" id="A0A382PNR7"/>
<accession>A0A382PNR7</accession>
<dbReference type="InterPro" id="IPR052957">
    <property type="entry name" value="Auxin_embryo_med"/>
</dbReference>